<dbReference type="EMBL" id="LCTV02000005">
    <property type="protein sequence ID" value="PRQ75362.1"/>
    <property type="molecule type" value="Genomic_DNA"/>
</dbReference>
<evidence type="ECO:0000313" key="1">
    <source>
        <dbReference type="EMBL" id="PRQ75362.1"/>
    </source>
</evidence>
<evidence type="ECO:0000313" key="2">
    <source>
        <dbReference type="Proteomes" id="UP000239560"/>
    </source>
</evidence>
<sequence length="408" mass="46362">MTSTALSPDPLRYLPLVGWMTANLLDFDYASMQAKFTITPRPAACVLIAIEIWLYYWLIQRAWGLFLRIPHVRPVVAEAEVSVRICINVALRCRPTAGTWAVKTWIGSCVSHTRGRLAACNVSRPARETSHLRFILDMRILRLICVFLRFDRDSQNASISFDQAQGAAEACIGSAGEHALRNLAQFLEPYVPAWTALAECPANEVRATHVILCEVLSTMPSFEDQLANAYLTNDFASVTVTRVVIAAQNLVEQRWRILNFPVRILGCSFGHRGVVYTLVLLSVLLRVSCWVVNPRLVKHLFWELVIHILLKEIERVKWDMRSFDCPSQALLFEMIAKMLTAQQHPTYDFGLVLVPYLQARVAEDAALKREPELHRAILDTLLVRNELKQRLRGSRDDKREAGSLRRSD</sequence>
<protein>
    <recommendedName>
        <fullName evidence="3">Proteophosphoglycan ppg4</fullName>
    </recommendedName>
</protein>
<organism evidence="1 2">
    <name type="scientific">Rhodotorula toruloides</name>
    <name type="common">Yeast</name>
    <name type="synonym">Rhodosporidium toruloides</name>
    <dbReference type="NCBI Taxonomy" id="5286"/>
    <lineage>
        <taxon>Eukaryota</taxon>
        <taxon>Fungi</taxon>
        <taxon>Dikarya</taxon>
        <taxon>Basidiomycota</taxon>
        <taxon>Pucciniomycotina</taxon>
        <taxon>Microbotryomycetes</taxon>
        <taxon>Sporidiobolales</taxon>
        <taxon>Sporidiobolaceae</taxon>
        <taxon>Rhodotorula</taxon>
    </lineage>
</organism>
<accession>A0A2T0ABI1</accession>
<proteinExistence type="predicted"/>
<evidence type="ECO:0008006" key="3">
    <source>
        <dbReference type="Google" id="ProtNLM"/>
    </source>
</evidence>
<dbReference type="AlphaFoldDB" id="A0A2T0ABI1"/>
<gene>
    <name evidence="1" type="ORF">AAT19DRAFT_14384</name>
</gene>
<dbReference type="Proteomes" id="UP000239560">
    <property type="component" value="Unassembled WGS sequence"/>
</dbReference>
<reference evidence="1 2" key="1">
    <citation type="journal article" date="2018" name="Elife">
        <title>Functional genomics of lipid metabolism in the oleaginous yeast Rhodosporidium toruloides.</title>
        <authorList>
            <person name="Coradetti S.T."/>
            <person name="Pinel D."/>
            <person name="Geiselman G."/>
            <person name="Ito M."/>
            <person name="Mondo S."/>
            <person name="Reilly M.C."/>
            <person name="Cheng Y.F."/>
            <person name="Bauer S."/>
            <person name="Grigoriev I."/>
            <person name="Gladden J.M."/>
            <person name="Simmons B.A."/>
            <person name="Brem R."/>
            <person name="Arkin A.P."/>
            <person name="Skerker J.M."/>
        </authorList>
    </citation>
    <scope>NUCLEOTIDE SEQUENCE [LARGE SCALE GENOMIC DNA]</scope>
    <source>
        <strain evidence="1 2">NBRC 0880</strain>
    </source>
</reference>
<name>A0A2T0ABI1_RHOTO</name>
<comment type="caution">
    <text evidence="1">The sequence shown here is derived from an EMBL/GenBank/DDBJ whole genome shotgun (WGS) entry which is preliminary data.</text>
</comment>